<feature type="region of interest" description="Disordered" evidence="1">
    <location>
        <begin position="1"/>
        <end position="122"/>
    </location>
</feature>
<organism evidence="2 3">
    <name type="scientific">Malurus cyaneus samueli</name>
    <dbReference type="NCBI Taxonomy" id="2593467"/>
    <lineage>
        <taxon>Eukaryota</taxon>
        <taxon>Metazoa</taxon>
        <taxon>Chordata</taxon>
        <taxon>Craniata</taxon>
        <taxon>Vertebrata</taxon>
        <taxon>Euteleostomi</taxon>
        <taxon>Archelosauria</taxon>
        <taxon>Archosauria</taxon>
        <taxon>Dinosauria</taxon>
        <taxon>Saurischia</taxon>
        <taxon>Theropoda</taxon>
        <taxon>Coelurosauria</taxon>
        <taxon>Aves</taxon>
        <taxon>Neognathae</taxon>
        <taxon>Neoaves</taxon>
        <taxon>Telluraves</taxon>
        <taxon>Australaves</taxon>
        <taxon>Passeriformes</taxon>
        <taxon>Meliphagoidea</taxon>
        <taxon>Maluridae</taxon>
        <taxon>Malurus</taxon>
    </lineage>
</organism>
<proteinExistence type="predicted"/>
<keyword evidence="3" id="KW-1185">Reference proteome</keyword>
<accession>A0A8C5TZC8</accession>
<dbReference type="AlphaFoldDB" id="A0A8C5TZC8"/>
<name>A0A8C5TZC8_9PASS</name>
<sequence>MGCGSTRRHAARRALIGRRGGSPARRRRTAAGSPRGGKGGRPGPLRRTRRAAPAPPHRHGFPAQGKEVFSSDEEGPAAGSEEHHKVKVSSLPFSVEALMSDKKPPPKEPPLPAAAGSADGAAVGTSRNLLLAGHGSRDDVPYREAAWMGELMGREAEPRWQHGLRC</sequence>
<reference evidence="2" key="2">
    <citation type="submission" date="2025-09" db="UniProtKB">
        <authorList>
            <consortium name="Ensembl"/>
        </authorList>
    </citation>
    <scope>IDENTIFICATION</scope>
</reference>
<dbReference type="OrthoDB" id="8943521at2759"/>
<reference evidence="2" key="1">
    <citation type="submission" date="2025-08" db="UniProtKB">
        <authorList>
            <consortium name="Ensembl"/>
        </authorList>
    </citation>
    <scope>IDENTIFICATION</scope>
</reference>
<dbReference type="Proteomes" id="UP000694560">
    <property type="component" value="Unplaced"/>
</dbReference>
<dbReference type="Ensembl" id="ENSMCST00000015755.1">
    <property type="protein sequence ID" value="ENSMCSP00000015363.1"/>
    <property type="gene ID" value="ENSMCSG00000010801.1"/>
</dbReference>
<protein>
    <submittedName>
        <fullName evidence="2">Uncharacterized protein</fullName>
    </submittedName>
</protein>
<evidence type="ECO:0000313" key="2">
    <source>
        <dbReference type="Ensembl" id="ENSMCSP00000015363.1"/>
    </source>
</evidence>
<evidence type="ECO:0000256" key="1">
    <source>
        <dbReference type="SAM" id="MobiDB-lite"/>
    </source>
</evidence>
<feature type="compositionally biased region" description="Basic residues" evidence="1">
    <location>
        <begin position="1"/>
        <end position="16"/>
    </location>
</feature>
<feature type="compositionally biased region" description="Low complexity" evidence="1">
    <location>
        <begin position="113"/>
        <end position="122"/>
    </location>
</feature>
<evidence type="ECO:0000313" key="3">
    <source>
        <dbReference type="Proteomes" id="UP000694560"/>
    </source>
</evidence>
<feature type="compositionally biased region" description="Basic residues" evidence="1">
    <location>
        <begin position="44"/>
        <end position="60"/>
    </location>
</feature>